<feature type="transmembrane region" description="Helical" evidence="1">
    <location>
        <begin position="113"/>
        <end position="132"/>
    </location>
</feature>
<sequence>MTETGPGPRLLRARVLLALLVVLLTGLFAYLFAYVWTDELVDGSPYAIADPAGTGVEGALAGLLPMVLGLALCALMLWGTGVAWWWPALLVVAGGGVGAVLGVSTRFSEGMPALAAAALATAALAGAIGLVANCRTLLRRVDAQTSRP</sequence>
<name>A0ABT0J096_9MICO</name>
<keyword evidence="1" id="KW-1133">Transmembrane helix</keyword>
<keyword evidence="1" id="KW-0812">Transmembrane</keyword>
<keyword evidence="3" id="KW-1185">Reference proteome</keyword>
<comment type="caution">
    <text evidence="2">The sequence shown here is derived from an EMBL/GenBank/DDBJ whole genome shotgun (WGS) entry which is preliminary data.</text>
</comment>
<keyword evidence="1" id="KW-0472">Membrane</keyword>
<dbReference type="EMBL" id="JALQCY010000001">
    <property type="protein sequence ID" value="MCK9792905.1"/>
    <property type="molecule type" value="Genomic_DNA"/>
</dbReference>
<organism evidence="2 3">
    <name type="scientific">Isoptericola peretonis</name>
    <dbReference type="NCBI Taxonomy" id="2918523"/>
    <lineage>
        <taxon>Bacteria</taxon>
        <taxon>Bacillati</taxon>
        <taxon>Actinomycetota</taxon>
        <taxon>Actinomycetes</taxon>
        <taxon>Micrococcales</taxon>
        <taxon>Promicromonosporaceae</taxon>
        <taxon>Isoptericola</taxon>
    </lineage>
</organism>
<evidence type="ECO:0000313" key="2">
    <source>
        <dbReference type="EMBL" id="MCK9792905.1"/>
    </source>
</evidence>
<evidence type="ECO:0000313" key="3">
    <source>
        <dbReference type="Proteomes" id="UP001651050"/>
    </source>
</evidence>
<feature type="transmembrane region" description="Helical" evidence="1">
    <location>
        <begin position="56"/>
        <end position="78"/>
    </location>
</feature>
<protein>
    <submittedName>
        <fullName evidence="2">Uncharacterized protein</fullName>
    </submittedName>
</protein>
<dbReference type="RefSeq" id="WP_416342747.1">
    <property type="nucleotide sequence ID" value="NZ_JALQCY010000001.1"/>
</dbReference>
<dbReference type="Proteomes" id="UP001651050">
    <property type="component" value="Unassembled WGS sequence"/>
</dbReference>
<reference evidence="2 3" key="1">
    <citation type="submission" date="2022-02" db="EMBL/GenBank/DDBJ databases">
        <title>The car tank lid bacteriome: a reservoir of bacteria with potential in bioremediation of fuel.</title>
        <authorList>
            <person name="Vidal-Verdu A."/>
            <person name="Gomez-Martinez D."/>
            <person name="Latorre-Perez A."/>
            <person name="Pereto J."/>
            <person name="Porcar M."/>
        </authorList>
    </citation>
    <scope>NUCLEOTIDE SEQUENCE [LARGE SCALE GENOMIC DNA]</scope>
    <source>
        <strain evidence="2 3">4D.3</strain>
    </source>
</reference>
<feature type="transmembrane region" description="Helical" evidence="1">
    <location>
        <begin position="85"/>
        <end position="107"/>
    </location>
</feature>
<gene>
    <name evidence="2" type="ORF">M1843_03970</name>
</gene>
<feature type="transmembrane region" description="Helical" evidence="1">
    <location>
        <begin position="15"/>
        <end position="36"/>
    </location>
</feature>
<accession>A0ABT0J096</accession>
<evidence type="ECO:0000256" key="1">
    <source>
        <dbReference type="SAM" id="Phobius"/>
    </source>
</evidence>
<proteinExistence type="predicted"/>